<protein>
    <recommendedName>
        <fullName evidence="3">Methyl-accepting chemotaxis protein</fullName>
    </recommendedName>
</protein>
<reference evidence="1 2" key="1">
    <citation type="submission" date="2021-04" db="EMBL/GenBank/DDBJ databases">
        <title>Whole-genome sequencing of Saccharopolyspora endophytica KCTC 19397.</title>
        <authorList>
            <person name="Ay H."/>
            <person name="Saygin H."/>
            <person name="Sahin N."/>
        </authorList>
    </citation>
    <scope>NUCLEOTIDE SEQUENCE [LARGE SCALE GENOMIC DNA]</scope>
    <source>
        <strain evidence="1 2">KCTC 19397</strain>
    </source>
</reference>
<accession>A0ABS5DKC3</accession>
<evidence type="ECO:0000313" key="2">
    <source>
        <dbReference type="Proteomes" id="UP000674084"/>
    </source>
</evidence>
<evidence type="ECO:0008006" key="3">
    <source>
        <dbReference type="Google" id="ProtNLM"/>
    </source>
</evidence>
<proteinExistence type="predicted"/>
<dbReference type="Proteomes" id="UP000674084">
    <property type="component" value="Unassembled WGS sequence"/>
</dbReference>
<evidence type="ECO:0000313" key="1">
    <source>
        <dbReference type="EMBL" id="MBQ0926738.1"/>
    </source>
</evidence>
<dbReference type="RefSeq" id="WP_210971875.1">
    <property type="nucleotide sequence ID" value="NZ_JAGPXE010000010.1"/>
</dbReference>
<comment type="caution">
    <text evidence="1">The sequence shown here is derived from an EMBL/GenBank/DDBJ whole genome shotgun (WGS) entry which is preliminary data.</text>
</comment>
<keyword evidence="2" id="KW-1185">Reference proteome</keyword>
<dbReference type="EMBL" id="JAGPXE010000010">
    <property type="protein sequence ID" value="MBQ0926738.1"/>
    <property type="molecule type" value="Genomic_DNA"/>
</dbReference>
<sequence>MSGIEEIRAGISLANEQGREAIAAIQQAVTKLEEAQGTLARITEGTTQDEVVAASGGLAEAIQSLGGAQGTVNVSLEATEGYASRL</sequence>
<organism evidence="1 2">
    <name type="scientific">Saccharopolyspora endophytica</name>
    <dbReference type="NCBI Taxonomy" id="543886"/>
    <lineage>
        <taxon>Bacteria</taxon>
        <taxon>Bacillati</taxon>
        <taxon>Actinomycetota</taxon>
        <taxon>Actinomycetes</taxon>
        <taxon>Pseudonocardiales</taxon>
        <taxon>Pseudonocardiaceae</taxon>
        <taxon>Saccharopolyspora</taxon>
    </lineage>
</organism>
<gene>
    <name evidence="1" type="ORF">KBO27_22550</name>
</gene>
<name>A0ABS5DKC3_9PSEU</name>